<dbReference type="Proteomes" id="UP000887222">
    <property type="component" value="Unassembled WGS sequence"/>
</dbReference>
<dbReference type="RefSeq" id="WP_220810298.1">
    <property type="nucleotide sequence ID" value="NZ_BPMK01000021.1"/>
</dbReference>
<proteinExistence type="predicted"/>
<sequence length="52" mass="5826">MDELFGVADLLDGTQRVGQHIELPLPRNHDGGKTTSAYRFFQFAQGSKFEIS</sequence>
<accession>A0ABQ4QAH5</accession>
<gene>
    <name evidence="1" type="ORF">NCCP691_39010</name>
</gene>
<organism evidence="1 2">
    <name type="scientific">Noviherbaspirillum aridicola</name>
    <dbReference type="NCBI Taxonomy" id="2849687"/>
    <lineage>
        <taxon>Bacteria</taxon>
        <taxon>Pseudomonadati</taxon>
        <taxon>Pseudomonadota</taxon>
        <taxon>Betaproteobacteria</taxon>
        <taxon>Burkholderiales</taxon>
        <taxon>Oxalobacteraceae</taxon>
        <taxon>Noviherbaspirillum</taxon>
    </lineage>
</organism>
<keyword evidence="2" id="KW-1185">Reference proteome</keyword>
<evidence type="ECO:0000313" key="1">
    <source>
        <dbReference type="EMBL" id="GIZ53887.1"/>
    </source>
</evidence>
<dbReference type="EMBL" id="BPMK01000021">
    <property type="protein sequence ID" value="GIZ53887.1"/>
    <property type="molecule type" value="Genomic_DNA"/>
</dbReference>
<reference evidence="1 2" key="1">
    <citation type="journal article" date="2022" name="Int. J. Syst. Evol. Microbiol.">
        <title>Noviherbaspirillum aridicola sp. nov., isolated from an arid soil in Pakistan.</title>
        <authorList>
            <person name="Khan I.U."/>
            <person name="Saqib M."/>
            <person name="Amin A."/>
            <person name="Hussain F."/>
            <person name="Li L."/>
            <person name="Liu Y.H."/>
            <person name="Fang B.Z."/>
            <person name="Ahmed I."/>
            <person name="Li W.J."/>
        </authorList>
    </citation>
    <scope>NUCLEOTIDE SEQUENCE [LARGE SCALE GENOMIC DNA]</scope>
    <source>
        <strain evidence="1 2">NCCP-691</strain>
    </source>
</reference>
<protein>
    <submittedName>
        <fullName evidence="1">Uncharacterized protein</fullName>
    </submittedName>
</protein>
<comment type="caution">
    <text evidence="1">The sequence shown here is derived from an EMBL/GenBank/DDBJ whole genome shotgun (WGS) entry which is preliminary data.</text>
</comment>
<name>A0ABQ4QAH5_9BURK</name>
<evidence type="ECO:0000313" key="2">
    <source>
        <dbReference type="Proteomes" id="UP000887222"/>
    </source>
</evidence>